<feature type="region of interest" description="Disordered" evidence="3">
    <location>
        <begin position="602"/>
        <end position="624"/>
    </location>
</feature>
<feature type="coiled-coil region" evidence="2">
    <location>
        <begin position="1474"/>
        <end position="1612"/>
    </location>
</feature>
<feature type="coiled-coil region" evidence="2">
    <location>
        <begin position="1751"/>
        <end position="1803"/>
    </location>
</feature>
<reference evidence="4 5" key="1">
    <citation type="submission" date="2023-08" db="EMBL/GenBank/DDBJ databases">
        <title>Black Yeasts Isolated from many extreme environments.</title>
        <authorList>
            <person name="Coleine C."/>
            <person name="Stajich J.E."/>
            <person name="Selbmann L."/>
        </authorList>
    </citation>
    <scope>NUCLEOTIDE SEQUENCE [LARGE SCALE GENOMIC DNA]</scope>
    <source>
        <strain evidence="4 5">CCFEE 5935</strain>
    </source>
</reference>
<keyword evidence="1 2" id="KW-0175">Coiled coil</keyword>
<feature type="compositionally biased region" description="Polar residues" evidence="3">
    <location>
        <begin position="606"/>
        <end position="620"/>
    </location>
</feature>
<feature type="compositionally biased region" description="Basic and acidic residues" evidence="3">
    <location>
        <begin position="734"/>
        <end position="745"/>
    </location>
</feature>
<dbReference type="PANTHER" id="PTHR32083:SF0">
    <property type="entry name" value="CILIA AND FLAGELLA-ASSOCIATED PROTEIN 58"/>
    <property type="match status" value="1"/>
</dbReference>
<feature type="region of interest" description="Disordered" evidence="3">
    <location>
        <begin position="515"/>
        <end position="537"/>
    </location>
</feature>
<dbReference type="GeneID" id="89928005"/>
<feature type="compositionally biased region" description="Polar residues" evidence="3">
    <location>
        <begin position="912"/>
        <end position="925"/>
    </location>
</feature>
<feature type="compositionally biased region" description="Acidic residues" evidence="3">
    <location>
        <begin position="723"/>
        <end position="733"/>
    </location>
</feature>
<evidence type="ECO:0000256" key="1">
    <source>
        <dbReference type="ARBA" id="ARBA00023054"/>
    </source>
</evidence>
<feature type="compositionally biased region" description="Polar residues" evidence="3">
    <location>
        <begin position="2069"/>
        <end position="2081"/>
    </location>
</feature>
<feature type="region of interest" description="Disordered" evidence="3">
    <location>
        <begin position="1199"/>
        <end position="1249"/>
    </location>
</feature>
<evidence type="ECO:0000313" key="4">
    <source>
        <dbReference type="EMBL" id="KAK5168097.1"/>
    </source>
</evidence>
<feature type="compositionally biased region" description="Low complexity" evidence="3">
    <location>
        <begin position="2041"/>
        <end position="2055"/>
    </location>
</feature>
<keyword evidence="5" id="KW-1185">Reference proteome</keyword>
<feature type="region of interest" description="Disordered" evidence="3">
    <location>
        <begin position="1"/>
        <end position="405"/>
    </location>
</feature>
<feature type="compositionally biased region" description="Polar residues" evidence="3">
    <location>
        <begin position="275"/>
        <end position="285"/>
    </location>
</feature>
<gene>
    <name evidence="4" type="ORF">LTR77_006665</name>
</gene>
<evidence type="ECO:0000256" key="3">
    <source>
        <dbReference type="SAM" id="MobiDB-lite"/>
    </source>
</evidence>
<dbReference type="EMBL" id="JAVRRT010000010">
    <property type="protein sequence ID" value="KAK5168097.1"/>
    <property type="molecule type" value="Genomic_DNA"/>
</dbReference>
<feature type="region of interest" description="Disordered" evidence="3">
    <location>
        <begin position="671"/>
        <end position="942"/>
    </location>
</feature>
<feature type="compositionally biased region" description="Polar residues" evidence="3">
    <location>
        <begin position="1036"/>
        <end position="1047"/>
    </location>
</feature>
<feature type="compositionally biased region" description="Basic and acidic residues" evidence="3">
    <location>
        <begin position="151"/>
        <end position="174"/>
    </location>
</feature>
<feature type="region of interest" description="Disordered" evidence="3">
    <location>
        <begin position="975"/>
        <end position="1182"/>
    </location>
</feature>
<evidence type="ECO:0000313" key="5">
    <source>
        <dbReference type="Proteomes" id="UP001337655"/>
    </source>
</evidence>
<evidence type="ECO:0008006" key="6">
    <source>
        <dbReference type="Google" id="ProtNLM"/>
    </source>
</evidence>
<feature type="compositionally biased region" description="Basic and acidic residues" evidence="3">
    <location>
        <begin position="2099"/>
        <end position="2114"/>
    </location>
</feature>
<feature type="compositionally biased region" description="Polar residues" evidence="3">
    <location>
        <begin position="74"/>
        <end position="83"/>
    </location>
</feature>
<feature type="region of interest" description="Disordered" evidence="3">
    <location>
        <begin position="2028"/>
        <end position="2178"/>
    </location>
</feature>
<dbReference type="GO" id="GO:0005856">
    <property type="term" value="C:cytoskeleton"/>
    <property type="evidence" value="ECO:0007669"/>
    <property type="project" value="TreeGrafter"/>
</dbReference>
<accession>A0AAV9P5H9</accession>
<evidence type="ECO:0000256" key="2">
    <source>
        <dbReference type="SAM" id="Coils"/>
    </source>
</evidence>
<name>A0AAV9P5H9_9PEZI</name>
<feature type="compositionally biased region" description="Basic and acidic residues" evidence="3">
    <location>
        <begin position="774"/>
        <end position="788"/>
    </location>
</feature>
<feature type="compositionally biased region" description="Pro residues" evidence="3">
    <location>
        <begin position="1"/>
        <end position="12"/>
    </location>
</feature>
<feature type="compositionally biased region" description="Basic and acidic residues" evidence="3">
    <location>
        <begin position="1199"/>
        <end position="1208"/>
    </location>
</feature>
<protein>
    <recommendedName>
        <fullName evidence="6">Myosin class II heavy chain</fullName>
    </recommendedName>
</protein>
<feature type="compositionally biased region" description="Basic and acidic residues" evidence="3">
    <location>
        <begin position="2131"/>
        <end position="2140"/>
    </location>
</feature>
<proteinExistence type="predicted"/>
<feature type="compositionally biased region" description="Basic and acidic residues" evidence="3">
    <location>
        <begin position="996"/>
        <end position="1005"/>
    </location>
</feature>
<dbReference type="RefSeq" id="XP_064657707.1">
    <property type="nucleotide sequence ID" value="XM_064803906.1"/>
</dbReference>
<feature type="compositionally biased region" description="Polar residues" evidence="3">
    <location>
        <begin position="892"/>
        <end position="902"/>
    </location>
</feature>
<dbReference type="PANTHER" id="PTHR32083">
    <property type="entry name" value="CILIA AND FLAGELLA-ASSOCIATED PROTEIN 58-RELATED"/>
    <property type="match status" value="1"/>
</dbReference>
<dbReference type="Proteomes" id="UP001337655">
    <property type="component" value="Unassembled WGS sequence"/>
</dbReference>
<feature type="compositionally biased region" description="Polar residues" evidence="3">
    <location>
        <begin position="789"/>
        <end position="799"/>
    </location>
</feature>
<organism evidence="4 5">
    <name type="scientific">Saxophila tyrrhenica</name>
    <dbReference type="NCBI Taxonomy" id="1690608"/>
    <lineage>
        <taxon>Eukaryota</taxon>
        <taxon>Fungi</taxon>
        <taxon>Dikarya</taxon>
        <taxon>Ascomycota</taxon>
        <taxon>Pezizomycotina</taxon>
        <taxon>Dothideomycetes</taxon>
        <taxon>Dothideomycetidae</taxon>
        <taxon>Mycosphaerellales</taxon>
        <taxon>Extremaceae</taxon>
        <taxon>Saxophila</taxon>
    </lineage>
</organism>
<sequence length="2178" mass="239420">MRPPPPPSSPPPADDDSVEDAPSPPSQLTDARLAEHLLSPDLARIPPPRTPATRDTSSDYYTAAWGSPYELSPSLRSAHTAPSEQPPSEDLLGSSPGPDFGLGHLIPSRLGDLNSSPSRRAAVPERETVAGAEEDSDVTPRSRTKRWVQLPRREEESEKAQWWSDESRQTSPDHRPRRGRRQSFTNTQSKDYALGHPTRESNRTLDQQTFWKSLREKRPPNMSSLYSSRWAATPPAEDDSAPVQEKPAPGLASSRWADTPPLPDTEEEKYVAGMSASSWADSRSPQDAGEVRQRGSGVDDGGKAIYSETEPTEDADGVQPVGSLSQSASVVGAGLKEPQTDVAASTDEEAVLGAQASRPEDTAAAPTVVRKSTPGVSAEEKTKSDPSAGQAASIVSSPMKPRSKKKVNWKGKMCTILIPNLDYAAFGSHPMSVEEAKARFRNLEDQGYDLRGYDSGSDFDASDAPVHVKPIFPDETEIRVNARSEGAKVQLPDLNRWKAYMDHLREQKLAALGVSLGGDEPTSAGAPDMSRQSSAQYPPLPFSPPIPSGSVNSMGRPGMVRGHSHTMSVASPISPMNGPKGHHMRTQSTFAGPFGFQYQPDLSGLRTFSPSNQQPGQQPTLAGLRSFSPQSQQLGQQNGFPGLQSFSPQDQYAIPGFNRVGSPAQLGALRNAMSGVHGPGSPFSQQLPAPSPQSYSRSNGQPVPGSFFPQMHNSQLTPALPELPEEDSEEELRELEQRQAEESDSQKPAYVPPHKRAQLNADIAVPTPRSHRHNISEGLERDVQDTENRQQASWQQNGASDEPPTVEERMSRAMSVLNAVKSPSDEKDPLSQGIPVQESPNNHKRDGSRAKGPAPTSSTFKFNPGATFEPGSSSFTFGAPAPKPAALPASGHNRNQSSSNFNVAAPEFKPSGTASMPKSDFNFSSGGPVFKPGAPTFEPVKKAPEDNEALPSIFGKVDIPAEIVKPARRSKAVAIVRPDEAARQSGSGTDLEDEDGRIVQSDDRLKRQRKVGGDDDEVPRFAEVTPMPAPSDFIVKSQSAEPETQRTPPVADDKGNETTPAPQPAAYRIADVVDVFTPPDSSKSVEPDFPSAAHGHKHSTSLSALAKPFEPFGSAGAEKLAAHEPRESIASISELEEGEIREDAEPQSSHSEADQEERSISPLPESPIYDQPASARLDTVADTEPSFAEIDAVMRRLNEVDESRDVPELHNVPATSSPAERSIPDAPYLPAWQRSDAPSPSPKRRQLPFNVQDSSFTIHNRTDSAEIPINGWADLRRLNKDDDVPNSDWSGVFSAQDEEKLHDRGQFFDSHIDRLIGSAVDRRLQPLEESLQAILQNVSKRPISRDLVTKRSSSAIESDADDEDESDQQRQRPISRGRDKRIDQIKAAVVEAMREQSPVGHLRAGQDIQELHAVLADMKMSFARAASAGLELDDIRAVVEEALGKQSQALVPANDDGKESGHKREVSELEGRLNETLAGALEEANRRRAVEEREVETKRMLRSAEEELQLLRESAQDNDSRLHAAEREREELLRRVHEAEDAQRDAEERVTDLEAEHEAAQGTLEEYRMSSSRWRQDIDEATRDREDLETTIATLERELEESQEMSGNMRRRLEKLHSDMANAAGQLASEKATRQAKEDEYRIRCEQLEAQQSLHVKDHAGVEEELNVLRASASEAAEAKVALEQMRVSNGTLEDTVRKLQLDLEEQRSLTTRFEREFNDAREAGRSEVERTRLSMETDIETANHQVNVVRAEFEGELAKVRAELESTKMEAEDTKARHARMLEEEESAKREALRKVNHANSVALDETRQKYEAAIHDLKSAHTRAIDNAVEDKQRSEYFLNERLSLSDAKLQHFQDRVLHLEERLQVAKSAAQAAVMSAHSKPMPTTSTSSIPEKISPQALRESILVLQDQLQERESTIEKLRNQVDEQGPAELKKRDDEIAWLRELLTVRSEELTDLVNTLAQPTFDRTAVRDTAIRIRANLQMEQQEKDRIAQNSSLPGQAIASLSNFATPKLGAAFSKWRSTMESSALRNAPKANQRPRSSTPSRPPAASTKMPPEFSAGLMTPPASNLRSTPSPEVTRSMPPPRLHSSAGEQPQETKDTKRPSLSHSREPSGMSDGPTTPLFRSQSYDKDAEDHSVNMQSFEDEDLDVADNRPPAFRSLEAELDSADEEGAMA</sequence>
<comment type="caution">
    <text evidence="4">The sequence shown here is derived from an EMBL/GenBank/DDBJ whole genome shotgun (WGS) entry which is preliminary data.</text>
</comment>
<feature type="compositionally biased region" description="Acidic residues" evidence="3">
    <location>
        <begin position="2166"/>
        <end position="2178"/>
    </location>
</feature>
<feature type="compositionally biased region" description="Polar residues" evidence="3">
    <location>
        <begin position="682"/>
        <end position="701"/>
    </location>
</feature>
<feature type="region of interest" description="Disordered" evidence="3">
    <location>
        <begin position="1346"/>
        <end position="1380"/>
    </location>
</feature>